<sequence length="239" mass="27101">MDEKQILDSVAQKYLNPDILRSTDKQIIELMAGYVLTNMPADKPNVIEMGIGDNVWSSYVLNKFGSSTIIEGSLDLINAVKDDYPNVKFIHSFFEDYIPETKFDQILCSFVLEHVADPVQILKNMKQWIHKDSLVHILVPSANSVHRQHAVKMNLQKNTFDLGPADKTVHHRRVYTLEHITKDITAAGYTITKKEGLFFKAFPNSILAQLSEEQIKGFFDLGFDFPPENGAALYITAKL</sequence>
<dbReference type="STRING" id="1121451.DESAM_20919"/>
<protein>
    <recommendedName>
        <fullName evidence="3">Methyltransferase domain-containing protein</fullName>
    </recommendedName>
</protein>
<name>L0RCB3_9BACT</name>
<dbReference type="OrthoDB" id="5447476at2"/>
<dbReference type="Pfam" id="PF13489">
    <property type="entry name" value="Methyltransf_23"/>
    <property type="match status" value="1"/>
</dbReference>
<dbReference type="Gene3D" id="3.40.50.150">
    <property type="entry name" value="Vaccinia Virus protein VP39"/>
    <property type="match status" value="1"/>
</dbReference>
<evidence type="ECO:0000313" key="2">
    <source>
        <dbReference type="Proteomes" id="UP000010808"/>
    </source>
</evidence>
<dbReference type="EMBL" id="FO203522">
    <property type="protein sequence ID" value="CCO23206.1"/>
    <property type="molecule type" value="Genomic_DNA"/>
</dbReference>
<dbReference type="PATRIC" id="fig|1121451.3.peg.1188"/>
<dbReference type="InterPro" id="IPR029063">
    <property type="entry name" value="SAM-dependent_MTases_sf"/>
</dbReference>
<dbReference type="eggNOG" id="COG2227">
    <property type="taxonomic scope" value="Bacteria"/>
</dbReference>
<evidence type="ECO:0008006" key="3">
    <source>
        <dbReference type="Google" id="ProtNLM"/>
    </source>
</evidence>
<dbReference type="Proteomes" id="UP000010808">
    <property type="component" value="Chromosome"/>
</dbReference>
<dbReference type="HOGENOM" id="CLU_100577_0_0_7"/>
<gene>
    <name evidence="1" type="ORF">DESAM_20919</name>
</gene>
<dbReference type="AlphaFoldDB" id="L0RCB3"/>
<dbReference type="RefSeq" id="WP_015335811.1">
    <property type="nucleotide sequence ID" value="NC_020055.1"/>
</dbReference>
<organism evidence="1 2">
    <name type="scientific">Maridesulfovibrio hydrothermalis AM13 = DSM 14728</name>
    <dbReference type="NCBI Taxonomy" id="1121451"/>
    <lineage>
        <taxon>Bacteria</taxon>
        <taxon>Pseudomonadati</taxon>
        <taxon>Thermodesulfobacteriota</taxon>
        <taxon>Desulfovibrionia</taxon>
        <taxon>Desulfovibrionales</taxon>
        <taxon>Desulfovibrionaceae</taxon>
        <taxon>Maridesulfovibrio</taxon>
    </lineage>
</organism>
<keyword evidence="2" id="KW-1185">Reference proteome</keyword>
<reference evidence="1 2" key="1">
    <citation type="submission" date="2012-10" db="EMBL/GenBank/DDBJ databases">
        <authorList>
            <person name="Genoscope - CEA"/>
        </authorList>
    </citation>
    <scope>NUCLEOTIDE SEQUENCE [LARGE SCALE GENOMIC DNA]</scope>
    <source>
        <strain evidence="2">AM13 / DSM 14728</strain>
    </source>
</reference>
<evidence type="ECO:0000313" key="1">
    <source>
        <dbReference type="EMBL" id="CCO23206.1"/>
    </source>
</evidence>
<accession>L0RCB3</accession>
<dbReference type="KEGG" id="dhy:DESAM_20919"/>
<dbReference type="SUPFAM" id="SSF53335">
    <property type="entry name" value="S-adenosyl-L-methionine-dependent methyltransferases"/>
    <property type="match status" value="1"/>
</dbReference>
<proteinExistence type="predicted"/>